<dbReference type="EMBL" id="BAABLO010000001">
    <property type="protein sequence ID" value="GAA4709021.1"/>
    <property type="molecule type" value="Genomic_DNA"/>
</dbReference>
<organism evidence="1 2">
    <name type="scientific">Pedococcus ginsenosidimutans</name>
    <dbReference type="NCBI Taxonomy" id="490570"/>
    <lineage>
        <taxon>Bacteria</taxon>
        <taxon>Bacillati</taxon>
        <taxon>Actinomycetota</taxon>
        <taxon>Actinomycetes</taxon>
        <taxon>Micrococcales</taxon>
        <taxon>Intrasporangiaceae</taxon>
        <taxon>Pedococcus</taxon>
    </lineage>
</organism>
<reference evidence="2" key="1">
    <citation type="journal article" date="2019" name="Int. J. Syst. Evol. Microbiol.">
        <title>The Global Catalogue of Microorganisms (GCM) 10K type strain sequencing project: providing services to taxonomists for standard genome sequencing and annotation.</title>
        <authorList>
            <consortium name="The Broad Institute Genomics Platform"/>
            <consortium name="The Broad Institute Genome Sequencing Center for Infectious Disease"/>
            <person name="Wu L."/>
            <person name="Ma J."/>
        </authorList>
    </citation>
    <scope>NUCLEOTIDE SEQUENCE [LARGE SCALE GENOMIC DNA]</scope>
    <source>
        <strain evidence="2">JCM 18961</strain>
    </source>
</reference>
<evidence type="ECO:0000313" key="1">
    <source>
        <dbReference type="EMBL" id="GAA4709021.1"/>
    </source>
</evidence>
<keyword evidence="2" id="KW-1185">Reference proteome</keyword>
<name>A0ABP8XL51_9MICO</name>
<proteinExistence type="predicted"/>
<accession>A0ABP8XL51</accession>
<comment type="caution">
    <text evidence="1">The sequence shown here is derived from an EMBL/GenBank/DDBJ whole genome shotgun (WGS) entry which is preliminary data.</text>
</comment>
<protein>
    <submittedName>
        <fullName evidence="1">Uncharacterized protein</fullName>
    </submittedName>
</protein>
<evidence type="ECO:0000313" key="2">
    <source>
        <dbReference type="Proteomes" id="UP001500556"/>
    </source>
</evidence>
<gene>
    <name evidence="1" type="ORF">GCM10025782_01330</name>
</gene>
<sequence length="175" mass="19325">MISAAISAVVGAGVSLLAVSQTTIRQRRAESRDDARLELRRVLQPMRAKVRKYRARMLSGMKRDAHRIEGDDYVLASAVLAAADGLHPVRRWLVLRRARRVFGPFMVAVADLSPTQGDTLGSIAPLLMAQHDPSKLGLADDELRLGLLHEALVCDPGSEQVRRLERELTRLASGW</sequence>
<dbReference type="Proteomes" id="UP001500556">
    <property type="component" value="Unassembled WGS sequence"/>
</dbReference>